<feature type="compositionally biased region" description="Low complexity" evidence="2">
    <location>
        <begin position="474"/>
        <end position="485"/>
    </location>
</feature>
<keyword evidence="5" id="KW-1185">Reference proteome</keyword>
<dbReference type="InterPro" id="IPR011990">
    <property type="entry name" value="TPR-like_helical_dom_sf"/>
</dbReference>
<feature type="compositionally biased region" description="Basic and acidic residues" evidence="2">
    <location>
        <begin position="447"/>
        <end position="473"/>
    </location>
</feature>
<proteinExistence type="predicted"/>
<reference evidence="4 5" key="1">
    <citation type="submission" date="2020-10" db="EMBL/GenBank/DDBJ databases">
        <title>Phylogeny of dyella-like bacteria.</title>
        <authorList>
            <person name="Fu J."/>
        </authorList>
    </citation>
    <scope>NUCLEOTIDE SEQUENCE [LARGE SCALE GENOMIC DNA]</scope>
    <source>
        <strain evidence="4 5">Gsoil3046</strain>
    </source>
</reference>
<organism evidence="4 5">
    <name type="scientific">Dyella ginsengisoli</name>
    <dbReference type="NCBI Taxonomy" id="363848"/>
    <lineage>
        <taxon>Bacteria</taxon>
        <taxon>Pseudomonadati</taxon>
        <taxon>Pseudomonadota</taxon>
        <taxon>Gammaproteobacteria</taxon>
        <taxon>Lysobacterales</taxon>
        <taxon>Rhodanobacteraceae</taxon>
        <taxon>Dyella</taxon>
    </lineage>
</organism>
<dbReference type="PROSITE" id="PS50005">
    <property type="entry name" value="TPR"/>
    <property type="match status" value="1"/>
</dbReference>
<dbReference type="RefSeq" id="WP_404630051.1">
    <property type="nucleotide sequence ID" value="NZ_JADIKM010000001.1"/>
</dbReference>
<dbReference type="EMBL" id="JADIKM010000001">
    <property type="protein sequence ID" value="MFK2902937.1"/>
    <property type="molecule type" value="Genomic_DNA"/>
</dbReference>
<protein>
    <submittedName>
        <fullName evidence="4">VWA domain-containing protein</fullName>
    </submittedName>
</protein>
<feature type="compositionally biased region" description="Basic and acidic residues" evidence="2">
    <location>
        <begin position="541"/>
        <end position="552"/>
    </location>
</feature>
<evidence type="ECO:0000313" key="4">
    <source>
        <dbReference type="EMBL" id="MFK2902937.1"/>
    </source>
</evidence>
<dbReference type="SMART" id="SM00028">
    <property type="entry name" value="TPR"/>
    <property type="match status" value="1"/>
</dbReference>
<dbReference type="Proteomes" id="UP001620460">
    <property type="component" value="Unassembled WGS sequence"/>
</dbReference>
<feature type="compositionally biased region" description="Basic and acidic residues" evidence="2">
    <location>
        <begin position="486"/>
        <end position="498"/>
    </location>
</feature>
<feature type="domain" description="VWFA" evidence="3">
    <location>
        <begin position="94"/>
        <end position="289"/>
    </location>
</feature>
<evidence type="ECO:0000256" key="1">
    <source>
        <dbReference type="PROSITE-ProRule" id="PRU00339"/>
    </source>
</evidence>
<dbReference type="SMART" id="SM00327">
    <property type="entry name" value="VWA"/>
    <property type="match status" value="1"/>
</dbReference>
<dbReference type="SUPFAM" id="SSF48452">
    <property type="entry name" value="TPR-like"/>
    <property type="match status" value="1"/>
</dbReference>
<feature type="region of interest" description="Disordered" evidence="2">
    <location>
        <begin position="614"/>
        <end position="633"/>
    </location>
</feature>
<accession>A0ABW8JP97</accession>
<dbReference type="InterPro" id="IPR002035">
    <property type="entry name" value="VWF_A"/>
</dbReference>
<dbReference type="InterPro" id="IPR019734">
    <property type="entry name" value="TPR_rpt"/>
</dbReference>
<dbReference type="InterPro" id="IPR050768">
    <property type="entry name" value="UPF0353/GerABKA_families"/>
</dbReference>
<feature type="repeat" description="TPR" evidence="1">
    <location>
        <begin position="405"/>
        <end position="438"/>
    </location>
</feature>
<evidence type="ECO:0000313" key="5">
    <source>
        <dbReference type="Proteomes" id="UP001620460"/>
    </source>
</evidence>
<dbReference type="Pfam" id="PF00515">
    <property type="entry name" value="TPR_1"/>
    <property type="match status" value="1"/>
</dbReference>
<dbReference type="SUPFAM" id="SSF53300">
    <property type="entry name" value="vWA-like"/>
    <property type="match status" value="1"/>
</dbReference>
<dbReference type="Gene3D" id="1.25.40.10">
    <property type="entry name" value="Tetratricopeptide repeat domain"/>
    <property type="match status" value="1"/>
</dbReference>
<dbReference type="PANTHER" id="PTHR22550:SF14">
    <property type="entry name" value="VWFA DOMAIN-CONTAINING PROTEIN"/>
    <property type="match status" value="1"/>
</dbReference>
<name>A0ABW8JP97_9GAMM</name>
<evidence type="ECO:0000256" key="2">
    <source>
        <dbReference type="SAM" id="MobiDB-lite"/>
    </source>
</evidence>
<dbReference type="Pfam" id="PF13519">
    <property type="entry name" value="VWA_2"/>
    <property type="match status" value="1"/>
</dbReference>
<dbReference type="Gene3D" id="3.40.50.410">
    <property type="entry name" value="von Willebrand factor, type A domain"/>
    <property type="match status" value="1"/>
</dbReference>
<comment type="caution">
    <text evidence="4">The sequence shown here is derived from an EMBL/GenBank/DDBJ whole genome shotgun (WGS) entry which is preliminary data.</text>
</comment>
<dbReference type="PROSITE" id="PS50293">
    <property type="entry name" value="TPR_REGION"/>
    <property type="match status" value="1"/>
</dbReference>
<feature type="region of interest" description="Disordered" evidence="2">
    <location>
        <begin position="435"/>
        <end position="609"/>
    </location>
</feature>
<gene>
    <name evidence="4" type="ORF">ISP17_03105</name>
</gene>
<feature type="compositionally biased region" description="Polar residues" evidence="2">
    <location>
        <begin position="518"/>
        <end position="529"/>
    </location>
</feature>
<dbReference type="PANTHER" id="PTHR22550">
    <property type="entry name" value="SPORE GERMINATION PROTEIN"/>
    <property type="match status" value="1"/>
</dbReference>
<sequence>MMAALHAFHFLRPLWLLGLLVLPLLVWRGTRADAGVRELSRLVDAALLPHLLTGRPASRRASTALLALGWTLATLAFAGPTWSRQPQPLYAERAAQVVAMSLSPRMLAKDIAPSRLDRAKYKARDLFASNRAGQNALIAYAGEAFVVAPLTSDAGSLDELLDALAPDTMPTEGDNAAQAIEQGVKLVAQAKAGGGSLVLITDRADAAAQAAARRALAQGVRVSVLGVGTAGGGPVPLAEGGFLRDAQGNLELARRDDAALAALAAAGGGRYVPASDDHSDIDALHAQLRGGDATASDDASSEQWLDRGPWLLLPLLAVVALGFRRGWLLVLPLVLVPLLLPGTAHADGWRDLWLRPDQQAARALQHGDVATARKLARDPALRGAAAYRGGDYATAAQALAPLPGTDAQYNLGNALAKEQRYKEAIAAYDRALARDPANADAKANKQAVEDWLRRQQEKQQDDANNDSKDHQGKDGQQNGQDGQSSSKDKPSDQGKPKPGDSGQGQSGKPADQPDKNAQDQAQKPGNDASQDAGKPQTAEQRAAEQARAEAARKALQQQMDQALAKQGKPSKADPDQPHQLGLPDDSDPSSRLPAEVRQALQRVPDDPGALLRRKFELEYRQRHGGAPAEDEQP</sequence>
<keyword evidence="1" id="KW-0802">TPR repeat</keyword>
<dbReference type="InterPro" id="IPR036465">
    <property type="entry name" value="vWFA_dom_sf"/>
</dbReference>
<evidence type="ECO:0000259" key="3">
    <source>
        <dbReference type="SMART" id="SM00327"/>
    </source>
</evidence>